<dbReference type="Proteomes" id="UP000032304">
    <property type="component" value="Chromosome 2"/>
</dbReference>
<dbReference type="OMA" id="FIFYTVE"/>
<organism evidence="1 2">
    <name type="scientific">Gossypium raimondii</name>
    <name type="common">Peruvian cotton</name>
    <name type="synonym">Gossypium klotzschianum subsp. raimondii</name>
    <dbReference type="NCBI Taxonomy" id="29730"/>
    <lineage>
        <taxon>Eukaryota</taxon>
        <taxon>Viridiplantae</taxon>
        <taxon>Streptophyta</taxon>
        <taxon>Embryophyta</taxon>
        <taxon>Tracheophyta</taxon>
        <taxon>Spermatophyta</taxon>
        <taxon>Magnoliopsida</taxon>
        <taxon>eudicotyledons</taxon>
        <taxon>Gunneridae</taxon>
        <taxon>Pentapetalae</taxon>
        <taxon>rosids</taxon>
        <taxon>malvids</taxon>
        <taxon>Malvales</taxon>
        <taxon>Malvaceae</taxon>
        <taxon>Malvoideae</taxon>
        <taxon>Gossypium</taxon>
    </lineage>
</organism>
<accession>A0A0D2Q6L1</accession>
<keyword evidence="2" id="KW-1185">Reference proteome</keyword>
<dbReference type="EMBL" id="CM001741">
    <property type="protein sequence ID" value="KJB14879.1"/>
    <property type="molecule type" value="Genomic_DNA"/>
</dbReference>
<dbReference type="AlphaFoldDB" id="A0A0D2Q6L1"/>
<dbReference type="Gramene" id="KJB14879">
    <property type="protein sequence ID" value="KJB14879"/>
    <property type="gene ID" value="B456_002G147400"/>
</dbReference>
<sequence length="108" mass="12492">MPKLITPSNNQHNNPTLCRTYNKVQIRKDSYFTYKGQLLISNLELHTDITSSSFIFYTVEIIPFHHTLTASELPVLYMLEFQLLIWVLNATEMTTPSVKKNNLMIGKS</sequence>
<name>A0A0D2Q6L1_GOSRA</name>
<gene>
    <name evidence="1" type="ORF">B456_002G147400</name>
</gene>
<protein>
    <submittedName>
        <fullName evidence="1">Uncharacterized protein</fullName>
    </submittedName>
</protein>
<proteinExistence type="predicted"/>
<evidence type="ECO:0000313" key="2">
    <source>
        <dbReference type="Proteomes" id="UP000032304"/>
    </source>
</evidence>
<evidence type="ECO:0000313" key="1">
    <source>
        <dbReference type="EMBL" id="KJB14879.1"/>
    </source>
</evidence>
<reference evidence="1 2" key="1">
    <citation type="journal article" date="2012" name="Nature">
        <title>Repeated polyploidization of Gossypium genomes and the evolution of spinnable cotton fibres.</title>
        <authorList>
            <person name="Paterson A.H."/>
            <person name="Wendel J.F."/>
            <person name="Gundlach H."/>
            <person name="Guo H."/>
            <person name="Jenkins J."/>
            <person name="Jin D."/>
            <person name="Llewellyn D."/>
            <person name="Showmaker K.C."/>
            <person name="Shu S."/>
            <person name="Udall J."/>
            <person name="Yoo M.J."/>
            <person name="Byers R."/>
            <person name="Chen W."/>
            <person name="Doron-Faigenboim A."/>
            <person name="Duke M.V."/>
            <person name="Gong L."/>
            <person name="Grimwood J."/>
            <person name="Grover C."/>
            <person name="Grupp K."/>
            <person name="Hu G."/>
            <person name="Lee T.H."/>
            <person name="Li J."/>
            <person name="Lin L."/>
            <person name="Liu T."/>
            <person name="Marler B.S."/>
            <person name="Page J.T."/>
            <person name="Roberts A.W."/>
            <person name="Romanel E."/>
            <person name="Sanders W.S."/>
            <person name="Szadkowski E."/>
            <person name="Tan X."/>
            <person name="Tang H."/>
            <person name="Xu C."/>
            <person name="Wang J."/>
            <person name="Wang Z."/>
            <person name="Zhang D."/>
            <person name="Zhang L."/>
            <person name="Ashrafi H."/>
            <person name="Bedon F."/>
            <person name="Bowers J.E."/>
            <person name="Brubaker C.L."/>
            <person name="Chee P.W."/>
            <person name="Das S."/>
            <person name="Gingle A.R."/>
            <person name="Haigler C.H."/>
            <person name="Harker D."/>
            <person name="Hoffmann L.V."/>
            <person name="Hovav R."/>
            <person name="Jones D.C."/>
            <person name="Lemke C."/>
            <person name="Mansoor S."/>
            <person name="ur Rahman M."/>
            <person name="Rainville L.N."/>
            <person name="Rambani A."/>
            <person name="Reddy U.K."/>
            <person name="Rong J.K."/>
            <person name="Saranga Y."/>
            <person name="Scheffler B.E."/>
            <person name="Scheffler J.A."/>
            <person name="Stelly D.M."/>
            <person name="Triplett B.A."/>
            <person name="Van Deynze A."/>
            <person name="Vaslin M.F."/>
            <person name="Waghmare V.N."/>
            <person name="Walford S.A."/>
            <person name="Wright R.J."/>
            <person name="Zaki E.A."/>
            <person name="Zhang T."/>
            <person name="Dennis E.S."/>
            <person name="Mayer K.F."/>
            <person name="Peterson D.G."/>
            <person name="Rokhsar D.S."/>
            <person name="Wang X."/>
            <person name="Schmutz J."/>
        </authorList>
    </citation>
    <scope>NUCLEOTIDE SEQUENCE [LARGE SCALE GENOMIC DNA]</scope>
</reference>